<reference evidence="2" key="1">
    <citation type="submission" date="2016-09" db="EMBL/GenBank/DDBJ databases">
        <authorList>
            <person name="Hebert L."/>
            <person name="Moumen B."/>
        </authorList>
    </citation>
    <scope>NUCLEOTIDE SEQUENCE [LARGE SCALE GENOMIC DNA]</scope>
    <source>
        <strain evidence="2">OVI</strain>
    </source>
</reference>
<dbReference type="RefSeq" id="XP_067079919.1">
    <property type="nucleotide sequence ID" value="XM_067223818.1"/>
</dbReference>
<dbReference type="GeneID" id="92380109"/>
<protein>
    <submittedName>
        <fullName evidence="2">Uncharacterized protein</fullName>
    </submittedName>
</protein>
<dbReference type="VEuPathDB" id="TriTrypDB:TEOVI_000617000"/>
<accession>A0A1G4IA88</accession>
<organism evidence="2 3">
    <name type="scientific">Trypanosoma equiperdum</name>
    <dbReference type="NCBI Taxonomy" id="5694"/>
    <lineage>
        <taxon>Eukaryota</taxon>
        <taxon>Discoba</taxon>
        <taxon>Euglenozoa</taxon>
        <taxon>Kinetoplastea</taxon>
        <taxon>Metakinetoplastina</taxon>
        <taxon>Trypanosomatida</taxon>
        <taxon>Trypanosomatidae</taxon>
        <taxon>Trypanosoma</taxon>
    </lineage>
</organism>
<dbReference type="AlphaFoldDB" id="A0A1G4IA88"/>
<keyword evidence="3" id="KW-1185">Reference proteome</keyword>
<dbReference type="Proteomes" id="UP000195570">
    <property type="component" value="Unassembled WGS sequence"/>
</dbReference>
<evidence type="ECO:0000313" key="2">
    <source>
        <dbReference type="EMBL" id="SCU68840.1"/>
    </source>
</evidence>
<comment type="caution">
    <text evidence="2">The sequence shown here is derived from an EMBL/GenBank/DDBJ whole genome shotgun (WGS) entry which is preliminary data.</text>
</comment>
<sequence>MEKPLDNGGMVCPSLPSALPSHCQDSEQRRHKPGVPHTNAVDVEIPEFFVNFPHTSEARDRRVGCKLSSTELNKASRGSLNQCSISTAYPENAQKPRRRKKCTTTIITTTTVTEIFFPKFLHSLPIAAIDESRNESESCKTEEPSLPPLNSKSHVTSILCKQHRWYAHGG</sequence>
<dbReference type="EMBL" id="CZPT02001086">
    <property type="protein sequence ID" value="SCU68840.1"/>
    <property type="molecule type" value="Genomic_DNA"/>
</dbReference>
<name>A0A1G4IA88_TRYEQ</name>
<gene>
    <name evidence="2" type="ORF">TEOVI_000617000</name>
</gene>
<evidence type="ECO:0000256" key="1">
    <source>
        <dbReference type="SAM" id="MobiDB-lite"/>
    </source>
</evidence>
<proteinExistence type="predicted"/>
<feature type="region of interest" description="Disordered" evidence="1">
    <location>
        <begin position="1"/>
        <end position="37"/>
    </location>
</feature>
<evidence type="ECO:0000313" key="3">
    <source>
        <dbReference type="Proteomes" id="UP000195570"/>
    </source>
</evidence>